<keyword evidence="3" id="KW-1185">Reference proteome</keyword>
<organism evidence="2 3">
    <name type="scientific">Candidatus Contendobacter odensis Run_B_J11</name>
    <dbReference type="NCBI Taxonomy" id="1400861"/>
    <lineage>
        <taxon>Bacteria</taxon>
        <taxon>Pseudomonadati</taxon>
        <taxon>Pseudomonadota</taxon>
        <taxon>Gammaproteobacteria</taxon>
        <taxon>Candidatus Competibacteraceae</taxon>
        <taxon>Candidatus Contendibacter</taxon>
    </lineage>
</organism>
<dbReference type="EMBL" id="CBTK010000077">
    <property type="protein sequence ID" value="CDH44438.1"/>
    <property type="molecule type" value="Genomic_DNA"/>
</dbReference>
<dbReference type="InterPro" id="IPR029016">
    <property type="entry name" value="GAF-like_dom_sf"/>
</dbReference>
<dbReference type="InterPro" id="IPR003018">
    <property type="entry name" value="GAF"/>
</dbReference>
<dbReference type="SUPFAM" id="SSF55781">
    <property type="entry name" value="GAF domain-like"/>
    <property type="match status" value="1"/>
</dbReference>
<proteinExistence type="predicted"/>
<gene>
    <name evidence="2" type="ORF">BN874_1680014</name>
</gene>
<dbReference type="AlphaFoldDB" id="A0A7U7GB03"/>
<accession>A0A7U7GB03</accession>
<dbReference type="Proteomes" id="UP000019184">
    <property type="component" value="Unassembled WGS sequence"/>
</dbReference>
<name>A0A7U7GB03_9GAMM</name>
<dbReference type="Pfam" id="PF01590">
    <property type="entry name" value="GAF"/>
    <property type="match status" value="1"/>
</dbReference>
<comment type="caution">
    <text evidence="2">The sequence shown here is derived from an EMBL/GenBank/DDBJ whole genome shotgun (WGS) entry which is preliminary data.</text>
</comment>
<reference evidence="2 3" key="1">
    <citation type="journal article" date="2014" name="ISME J.">
        <title>Candidatus Competibacter-lineage genomes retrieved from metagenomes reveal functional metabolic diversity.</title>
        <authorList>
            <person name="McIlroy S.J."/>
            <person name="Albertsen M."/>
            <person name="Andresen E.K."/>
            <person name="Saunders A.M."/>
            <person name="Kristiansen R."/>
            <person name="Stokholm-Bjerregaard M."/>
            <person name="Nielsen K.L."/>
            <person name="Nielsen P.H."/>
        </authorList>
    </citation>
    <scope>NUCLEOTIDE SEQUENCE [LARGE SCALE GENOMIC DNA]</scope>
    <source>
        <strain evidence="2 3">Run_B_J11</strain>
    </source>
</reference>
<protein>
    <submittedName>
        <fullName evidence="2">GAF sensor protein</fullName>
    </submittedName>
</protein>
<feature type="domain" description="GAF" evidence="1">
    <location>
        <begin position="26"/>
        <end position="177"/>
    </location>
</feature>
<evidence type="ECO:0000313" key="2">
    <source>
        <dbReference type="EMBL" id="CDH44438.1"/>
    </source>
</evidence>
<evidence type="ECO:0000313" key="3">
    <source>
        <dbReference type="Proteomes" id="UP000019184"/>
    </source>
</evidence>
<dbReference type="Gene3D" id="3.30.450.40">
    <property type="match status" value="1"/>
</dbReference>
<dbReference type="OrthoDB" id="6116130at2"/>
<evidence type="ECO:0000259" key="1">
    <source>
        <dbReference type="SMART" id="SM00065"/>
    </source>
</evidence>
<sequence length="257" mass="28406">MSAMHIDPDFLIKLIGLSNVLEQQINLDHGLRELATMTAHLLQVNNCSIMLIQEDEEVAAPVLRVYAYYGDLPAVAQQESVRLHQGIAGRVASSGQPLLVEDVTHSEFAAVARRSDTANPSLIAVPIWLSNRVIGVINVNNPSDNRCFRQTDLNLLQVFARFVGKSIHVVQLQNLLNSRFLQHAIAVDSRSSGAASPPAINPDPAKLAKIVAKTVYRELTDAGFSPPDILRTATEVIHLFNQSLEKHKRRAEREESR</sequence>
<dbReference type="SMART" id="SM00065">
    <property type="entry name" value="GAF"/>
    <property type="match status" value="1"/>
</dbReference>